<evidence type="ECO:0000313" key="2">
    <source>
        <dbReference type="EMBL" id="MBB3927066.1"/>
    </source>
</evidence>
<evidence type="ECO:0000256" key="1">
    <source>
        <dbReference type="SAM" id="Phobius"/>
    </source>
</evidence>
<keyword evidence="1" id="KW-1133">Transmembrane helix</keyword>
<dbReference type="EMBL" id="JACIDT010000009">
    <property type="protein sequence ID" value="MBB3927066.1"/>
    <property type="molecule type" value="Genomic_DNA"/>
</dbReference>
<name>A0A7W6BLB1_9SPHN</name>
<protein>
    <recommendedName>
        <fullName evidence="4">DoxX family membrane protein</fullName>
    </recommendedName>
</protein>
<comment type="caution">
    <text evidence="2">The sequence shown here is derived from an EMBL/GenBank/DDBJ whole genome shotgun (WGS) entry which is preliminary data.</text>
</comment>
<reference evidence="2 3" key="1">
    <citation type="submission" date="2020-08" db="EMBL/GenBank/DDBJ databases">
        <title>Genomic Encyclopedia of Type Strains, Phase IV (KMG-IV): sequencing the most valuable type-strain genomes for metagenomic binning, comparative biology and taxonomic classification.</title>
        <authorList>
            <person name="Goeker M."/>
        </authorList>
    </citation>
    <scope>NUCLEOTIDE SEQUENCE [LARGE SCALE GENOMIC DNA]</scope>
    <source>
        <strain evidence="2 3">DSM 26189</strain>
    </source>
</reference>
<keyword evidence="1" id="KW-0812">Transmembrane</keyword>
<organism evidence="2 3">
    <name type="scientific">Sphingobium jiangsuense</name>
    <dbReference type="NCBI Taxonomy" id="870476"/>
    <lineage>
        <taxon>Bacteria</taxon>
        <taxon>Pseudomonadati</taxon>
        <taxon>Pseudomonadota</taxon>
        <taxon>Alphaproteobacteria</taxon>
        <taxon>Sphingomonadales</taxon>
        <taxon>Sphingomonadaceae</taxon>
        <taxon>Sphingobium</taxon>
    </lineage>
</organism>
<feature type="transmembrane region" description="Helical" evidence="1">
    <location>
        <begin position="73"/>
        <end position="93"/>
    </location>
</feature>
<gene>
    <name evidence="2" type="ORF">GGR43_002789</name>
</gene>
<accession>A0A7W6BLB1</accession>
<proteinExistence type="predicted"/>
<feature type="transmembrane region" description="Helical" evidence="1">
    <location>
        <begin position="45"/>
        <end position="66"/>
    </location>
</feature>
<dbReference type="AlphaFoldDB" id="A0A7W6BLB1"/>
<dbReference type="RefSeq" id="WP_188072564.1">
    <property type="nucleotide sequence ID" value="NZ_BSPS01000023.1"/>
</dbReference>
<evidence type="ECO:0000313" key="3">
    <source>
        <dbReference type="Proteomes" id="UP000571950"/>
    </source>
</evidence>
<keyword evidence="3" id="KW-1185">Reference proteome</keyword>
<feature type="transmembrane region" description="Helical" evidence="1">
    <location>
        <begin position="7"/>
        <end position="25"/>
    </location>
</feature>
<evidence type="ECO:0008006" key="4">
    <source>
        <dbReference type="Google" id="ProtNLM"/>
    </source>
</evidence>
<dbReference type="Proteomes" id="UP000571950">
    <property type="component" value="Unassembled WGS sequence"/>
</dbReference>
<keyword evidence="1" id="KW-0472">Membrane</keyword>
<sequence>MRVLEIVLRVFLGLFLLANGLNFWFHWIPITPPTQETANRLMDGLVFSGLFEIVKFVEIAAGVLLLANRFVPFSLLLMLPLTVVILYADIVLIGTAETWIFAMLLAVPQFALMLAHLPNYLPIFAMHSRPRMTTAQDVRDIVLHRA</sequence>
<feature type="transmembrane region" description="Helical" evidence="1">
    <location>
        <begin position="99"/>
        <end position="121"/>
    </location>
</feature>